<organism evidence="1 2">
    <name type="scientific">Parachitinimonas caeni</name>
    <dbReference type="NCBI Taxonomy" id="3031301"/>
    <lineage>
        <taxon>Bacteria</taxon>
        <taxon>Pseudomonadati</taxon>
        <taxon>Pseudomonadota</taxon>
        <taxon>Betaproteobacteria</taxon>
        <taxon>Neisseriales</taxon>
        <taxon>Chitinibacteraceae</taxon>
        <taxon>Parachitinimonas</taxon>
    </lineage>
</organism>
<protein>
    <recommendedName>
        <fullName evidence="3">Phage tail protein</fullName>
    </recommendedName>
</protein>
<evidence type="ECO:0000313" key="2">
    <source>
        <dbReference type="Proteomes" id="UP001172778"/>
    </source>
</evidence>
<name>A0ABT7DTZ8_9NEIS</name>
<evidence type="ECO:0000313" key="1">
    <source>
        <dbReference type="EMBL" id="MDK2122605.1"/>
    </source>
</evidence>
<dbReference type="Proteomes" id="UP001172778">
    <property type="component" value="Unassembled WGS sequence"/>
</dbReference>
<dbReference type="RefSeq" id="WP_284098888.1">
    <property type="nucleotide sequence ID" value="NZ_JARRAF010000001.1"/>
</dbReference>
<dbReference type="EMBL" id="JARRAF010000001">
    <property type="protein sequence ID" value="MDK2122605.1"/>
    <property type="molecule type" value="Genomic_DNA"/>
</dbReference>
<reference evidence="1" key="1">
    <citation type="submission" date="2023-03" db="EMBL/GenBank/DDBJ databases">
        <title>Chitinimonas shenzhenensis gen. nov., sp. nov., a novel member of family Burkholderiaceae isolated from activated sludge collected in Shen Zhen, China.</title>
        <authorList>
            <person name="Wang X."/>
        </authorList>
    </citation>
    <scope>NUCLEOTIDE SEQUENCE</scope>
    <source>
        <strain evidence="1">DQS-5</strain>
    </source>
</reference>
<comment type="caution">
    <text evidence="1">The sequence shown here is derived from an EMBL/GenBank/DDBJ whole genome shotgun (WGS) entry which is preliminary data.</text>
</comment>
<accession>A0ABT7DTZ8</accession>
<sequence>MSAIWLFEADTLDAANQPTVQRWAAGGGFQTAPSDSPPAAWFEPRVAEAFSFEANLFDKATTYGASRIGWGVLKLVNPDGRLDGLLDHAIDGRALRVYLADARQPFAAASLAFRCRMERLKAETDTLSLEVLDRLVDLDQPLCAERLLGTDTAPNGVEGRAELKDRRKPRLYGEVANVSPIGVNPSKNLYLLCSHAASVSAVRDKGGELLADAPASSQADLESVAPAIGHYRVWSSPAGTYLRIGGNPQQITVDARSADSRCASLIQQVLREAGIAASDISQADVDALNALQPAPVGLYVADELTALEAINRLAGSIGAWVAPDRRDVFRLGRLDAPSNSILTLGPAQIVAGSLRLIGSGNDDRGLPCHTLNLEYDRNDTVQTELIGAASEAMQTWAKEATRKATLQAPAVKTRHPLAAELTQATLLRRRIDAEAEAARRLALYSVVRRTWQLEAQLTAAELGQLSLGCSLTLQHPRFGLAAGKALRLIGWSPDLRAGAVTLKLWG</sequence>
<keyword evidence="2" id="KW-1185">Reference proteome</keyword>
<evidence type="ECO:0008006" key="3">
    <source>
        <dbReference type="Google" id="ProtNLM"/>
    </source>
</evidence>
<gene>
    <name evidence="1" type="ORF">PZA18_00920</name>
</gene>
<proteinExistence type="predicted"/>